<dbReference type="PRINTS" id="PR00032">
    <property type="entry name" value="HTHARAC"/>
</dbReference>
<sequence length="372" mass="42096">MPLYMDLHHIDPDITQEDLDKAHKKDLEVQNKYNVSHKKYYVNFEEKTVFCLMEGPNKKAVHSSHAEVHGVGPCNIIEVSSLTPTFSFNAMIGDEGGKNSWDVALTKSGEIDTGFRTLMLITLFHFTSDDKSLAKGIFQIIENQDGKIVSQPDKKILVSFLHAQDGMYCLKSIISYLSQTKTIEYNLALITGKPVDDTGSSLFQSTIHRLQTLCLLGQTRKAYVDSSTKSLFEKGLNNIEELDYGLIRIISVKDFSILEELSSVLENNCGNSSFRIGQINDFLGLSKTQTYRKTKQLTGMSPSGLVLEMRLRKALVDLRDTDRTISQIAYDRGFNSPNYFTRAFKKRFRLLPTEFADLSKEIDRTKSKIKTV</sequence>
<dbReference type="InterPro" id="IPR009057">
    <property type="entry name" value="Homeodomain-like_sf"/>
</dbReference>
<proteinExistence type="predicted"/>
<dbReference type="Gene3D" id="3.30.70.3090">
    <property type="entry name" value="ORF SCO4226, nickel-binding ferredoxin-like monomer"/>
    <property type="match status" value="1"/>
</dbReference>
<dbReference type="InterPro" id="IPR025336">
    <property type="entry name" value="SCO4226-like"/>
</dbReference>
<dbReference type="HOGENOM" id="CLU_838921_0_0_10"/>
<dbReference type="EMBL" id="CP002999">
    <property type="protein sequence ID" value="AEM71914.1"/>
    <property type="molecule type" value="Genomic_DNA"/>
</dbReference>
<reference evidence="5 6" key="2">
    <citation type="journal article" date="2012" name="Stand. Genomic Sci.">
        <title>Complete genome sequence of the facultatively anaerobic, appendaged bacterium Muricauda ruestringensis type strain (B1(T)).</title>
        <authorList>
            <person name="Huntemann M."/>
            <person name="Teshima H."/>
            <person name="Lapidus A."/>
            <person name="Nolan M."/>
            <person name="Lucas S."/>
            <person name="Hammon N."/>
            <person name="Deshpande S."/>
            <person name="Cheng J.F."/>
            <person name="Tapia R."/>
            <person name="Goodwin L.A."/>
            <person name="Pitluck S."/>
            <person name="Liolios K."/>
            <person name="Pagani I."/>
            <person name="Ivanova N."/>
            <person name="Mavromatis K."/>
            <person name="Mikhailova N."/>
            <person name="Pati A."/>
            <person name="Chen A."/>
            <person name="Palaniappan K."/>
            <person name="Land M."/>
            <person name="Hauser L."/>
            <person name="Pan C."/>
            <person name="Brambilla E.M."/>
            <person name="Rohde M."/>
            <person name="Spring S."/>
            <person name="Goker M."/>
            <person name="Detter J.C."/>
            <person name="Bristow J."/>
            <person name="Eisen J.A."/>
            <person name="Markowitz V."/>
            <person name="Hugenholtz P."/>
            <person name="Kyrpides N.C."/>
            <person name="Klenk H.P."/>
            <person name="Woyke T."/>
        </authorList>
    </citation>
    <scope>NUCLEOTIDE SEQUENCE [LARGE SCALE GENOMIC DNA]</scope>
    <source>
        <strain evidence="6">DSM 13258 / LMG 19739 / B1</strain>
    </source>
</reference>
<dbReference type="PROSITE" id="PS00041">
    <property type="entry name" value="HTH_ARAC_FAMILY_1"/>
    <property type="match status" value="1"/>
</dbReference>
<evidence type="ECO:0000313" key="6">
    <source>
        <dbReference type="Proteomes" id="UP000008908"/>
    </source>
</evidence>
<dbReference type="SUPFAM" id="SSF46689">
    <property type="entry name" value="Homeodomain-like"/>
    <property type="match status" value="1"/>
</dbReference>
<gene>
    <name evidence="5" type="ordered locus">Murru_2890</name>
</gene>
<organism evidence="5 6">
    <name type="scientific">Allomuricauda ruestringensis (strain DSM 13258 / CIP 107369 / LMG 19739 / B1)</name>
    <name type="common">Muricauda ruestringensis</name>
    <dbReference type="NCBI Taxonomy" id="886377"/>
    <lineage>
        <taxon>Bacteria</taxon>
        <taxon>Pseudomonadati</taxon>
        <taxon>Bacteroidota</taxon>
        <taxon>Flavobacteriia</taxon>
        <taxon>Flavobacteriales</taxon>
        <taxon>Flavobacteriaceae</taxon>
        <taxon>Flagellimonas</taxon>
    </lineage>
</organism>
<evidence type="ECO:0000256" key="1">
    <source>
        <dbReference type="ARBA" id="ARBA00023015"/>
    </source>
</evidence>
<dbReference type="PANTHER" id="PTHR43280:SF2">
    <property type="entry name" value="HTH-TYPE TRANSCRIPTIONAL REGULATOR EXSA"/>
    <property type="match status" value="1"/>
</dbReference>
<dbReference type="InterPro" id="IPR018062">
    <property type="entry name" value="HTH_AraC-typ_CS"/>
</dbReference>
<keyword evidence="2" id="KW-0238">DNA-binding</keyword>
<feature type="domain" description="HTH araC/xylS-type" evidence="4">
    <location>
        <begin position="259"/>
        <end position="358"/>
    </location>
</feature>
<dbReference type="PANTHER" id="PTHR43280">
    <property type="entry name" value="ARAC-FAMILY TRANSCRIPTIONAL REGULATOR"/>
    <property type="match status" value="1"/>
</dbReference>
<evidence type="ECO:0000313" key="5">
    <source>
        <dbReference type="EMBL" id="AEM71914.1"/>
    </source>
</evidence>
<keyword evidence="3" id="KW-0804">Transcription</keyword>
<protein>
    <submittedName>
        <fullName evidence="5">Transcriptional regulator, AraC family</fullName>
    </submittedName>
</protein>
<keyword evidence="1" id="KW-0805">Transcription regulation</keyword>
<keyword evidence="6" id="KW-1185">Reference proteome</keyword>
<dbReference type="OrthoDB" id="135231at2"/>
<dbReference type="PROSITE" id="PS01124">
    <property type="entry name" value="HTH_ARAC_FAMILY_2"/>
    <property type="match status" value="1"/>
</dbReference>
<name>G2PJG4_ALLRU</name>
<dbReference type="Pfam" id="PF12833">
    <property type="entry name" value="HTH_18"/>
    <property type="match status" value="1"/>
</dbReference>
<dbReference type="Proteomes" id="UP000008908">
    <property type="component" value="Chromosome"/>
</dbReference>
<dbReference type="Gene3D" id="1.10.10.60">
    <property type="entry name" value="Homeodomain-like"/>
    <property type="match status" value="1"/>
</dbReference>
<dbReference type="Pfam" id="PF14026">
    <property type="entry name" value="SCO4226-like"/>
    <property type="match status" value="1"/>
</dbReference>
<dbReference type="STRING" id="886377.Murru_2890"/>
<evidence type="ECO:0000256" key="2">
    <source>
        <dbReference type="ARBA" id="ARBA00023125"/>
    </source>
</evidence>
<dbReference type="InterPro" id="IPR018060">
    <property type="entry name" value="HTH_AraC"/>
</dbReference>
<dbReference type="RefSeq" id="WP_014034195.1">
    <property type="nucleotide sequence ID" value="NC_015945.1"/>
</dbReference>
<evidence type="ECO:0000256" key="3">
    <source>
        <dbReference type="ARBA" id="ARBA00023163"/>
    </source>
</evidence>
<dbReference type="SMART" id="SM00342">
    <property type="entry name" value="HTH_ARAC"/>
    <property type="match status" value="1"/>
</dbReference>
<dbReference type="AlphaFoldDB" id="G2PJG4"/>
<reference evidence="6" key="1">
    <citation type="submission" date="2011-08" db="EMBL/GenBank/DDBJ databases">
        <title>The complete genome of Muricauda ruestringensis DSM 13258.</title>
        <authorList>
            <person name="Lucas S."/>
            <person name="Han J."/>
            <person name="Lapidus A."/>
            <person name="Bruce D."/>
            <person name="Goodwin L."/>
            <person name="Pitluck S."/>
            <person name="Peters L."/>
            <person name="Kyrpides N."/>
            <person name="Mavromatis K."/>
            <person name="Ivanova N."/>
            <person name="Ovchinnikova G."/>
            <person name="Teshima H."/>
            <person name="Detter J.C."/>
            <person name="Tapia R."/>
            <person name="Han C."/>
            <person name="Land M."/>
            <person name="Hauser L."/>
            <person name="Markowitz V."/>
            <person name="Cheng J.-F."/>
            <person name="Hugenholtz P."/>
            <person name="Woyke T."/>
            <person name="Wu D."/>
            <person name="Spring S."/>
            <person name="Schroeder M."/>
            <person name="Brambilla E."/>
            <person name="Klenk H.-P."/>
            <person name="Eisen J.A."/>
        </authorList>
    </citation>
    <scope>NUCLEOTIDE SEQUENCE [LARGE SCALE GENOMIC DNA]</scope>
    <source>
        <strain evidence="6">DSM 13258 / LMG 19739 / B1</strain>
    </source>
</reference>
<dbReference type="InterPro" id="IPR042557">
    <property type="entry name" value="SCO4226"/>
</dbReference>
<dbReference type="InterPro" id="IPR020449">
    <property type="entry name" value="Tscrpt_reg_AraC-type_HTH"/>
</dbReference>
<dbReference type="GO" id="GO:0003700">
    <property type="term" value="F:DNA-binding transcription factor activity"/>
    <property type="evidence" value="ECO:0007669"/>
    <property type="project" value="InterPro"/>
</dbReference>
<dbReference type="eggNOG" id="COG2207">
    <property type="taxonomic scope" value="Bacteria"/>
</dbReference>
<dbReference type="KEGG" id="mrs:Murru_2890"/>
<evidence type="ECO:0000259" key="4">
    <source>
        <dbReference type="PROSITE" id="PS01124"/>
    </source>
</evidence>
<dbReference type="GO" id="GO:0043565">
    <property type="term" value="F:sequence-specific DNA binding"/>
    <property type="evidence" value="ECO:0007669"/>
    <property type="project" value="InterPro"/>
</dbReference>
<accession>G2PJG4</accession>